<accession>A0ABS6SAM3</accession>
<reference evidence="4 5" key="1">
    <citation type="submission" date="2021-04" db="EMBL/GenBank/DDBJ databases">
        <authorList>
            <person name="Pira H."/>
            <person name="Risdian C."/>
            <person name="Wink J."/>
        </authorList>
    </citation>
    <scope>NUCLEOTIDE SEQUENCE [LARGE SCALE GENOMIC DNA]</scope>
    <source>
        <strain evidence="4 5">WHA3</strain>
    </source>
</reference>
<dbReference type="InterPro" id="IPR018102">
    <property type="entry name" value="Ribosomal_uS11_CS"/>
</dbReference>
<organism evidence="4 5">
    <name type="scientific">Pacificimonas pallii</name>
    <dbReference type="NCBI Taxonomy" id="2827236"/>
    <lineage>
        <taxon>Bacteria</taxon>
        <taxon>Pseudomonadati</taxon>
        <taxon>Pseudomonadota</taxon>
        <taxon>Alphaproteobacteria</taxon>
        <taxon>Sphingomonadales</taxon>
        <taxon>Sphingosinicellaceae</taxon>
        <taxon>Pacificimonas</taxon>
    </lineage>
</organism>
<comment type="caution">
    <text evidence="4">The sequence shown here is derived from an EMBL/GenBank/DDBJ whole genome shotgun (WGS) entry which is preliminary data.</text>
</comment>
<dbReference type="HAMAP" id="MF_01310">
    <property type="entry name" value="Ribosomal_uS11"/>
    <property type="match status" value="1"/>
</dbReference>
<dbReference type="RefSeq" id="WP_218443760.1">
    <property type="nucleotide sequence ID" value="NZ_JAGSPA010000001.1"/>
</dbReference>
<dbReference type="Proteomes" id="UP000722336">
    <property type="component" value="Unassembled WGS sequence"/>
</dbReference>
<proteinExistence type="inferred from homology"/>
<comment type="similarity">
    <text evidence="2 3">Belongs to the universal ribosomal protein uS11 family.</text>
</comment>
<keyword evidence="2" id="KW-0694">RNA-binding</keyword>
<protein>
    <recommendedName>
        <fullName evidence="1 2">Small ribosomal subunit protein uS11</fullName>
    </recommendedName>
</protein>
<gene>
    <name evidence="2 4" type="primary">rpsK</name>
    <name evidence="4" type="ORF">KCG44_01475</name>
</gene>
<dbReference type="InterPro" id="IPR019981">
    <property type="entry name" value="Ribosomal_uS11_bac-type"/>
</dbReference>
<dbReference type="PANTHER" id="PTHR11759">
    <property type="entry name" value="40S RIBOSOMAL PROTEIN S14/30S RIBOSOMAL PROTEIN S11"/>
    <property type="match status" value="1"/>
</dbReference>
<dbReference type="Pfam" id="PF00411">
    <property type="entry name" value="Ribosomal_S11"/>
    <property type="match status" value="1"/>
</dbReference>
<evidence type="ECO:0000256" key="1">
    <source>
        <dbReference type="ARBA" id="ARBA00035160"/>
    </source>
</evidence>
<dbReference type="GO" id="GO:0005840">
    <property type="term" value="C:ribosome"/>
    <property type="evidence" value="ECO:0007669"/>
    <property type="project" value="UniProtKB-KW"/>
</dbReference>
<comment type="subunit">
    <text evidence="2">Part of the 30S ribosomal subunit. Interacts with proteins S7 and S18. Binds to IF-3.</text>
</comment>
<dbReference type="PROSITE" id="PS00054">
    <property type="entry name" value="RIBOSOMAL_S11"/>
    <property type="match status" value="1"/>
</dbReference>
<sequence>MAKEPGRIRRRERKNITSGVAHVNATFNNTMVTITDAQGNAISWSSAGMMGFKGSRKSTPYAAQVAAEDAGRKAQEHGMRTLEVEVRGPGSGRESALRALSAIGFTITAIRDVTPIPHNGVRAPKRRRV</sequence>
<evidence type="ECO:0000256" key="2">
    <source>
        <dbReference type="HAMAP-Rule" id="MF_01310"/>
    </source>
</evidence>
<dbReference type="PIRSF" id="PIRSF002131">
    <property type="entry name" value="Ribosomal_S11"/>
    <property type="match status" value="1"/>
</dbReference>
<dbReference type="EMBL" id="JAGSPA010000001">
    <property type="protein sequence ID" value="MBV7255448.1"/>
    <property type="molecule type" value="Genomic_DNA"/>
</dbReference>
<comment type="function">
    <text evidence="2">Located on the platform of the 30S subunit, it bridges several disparate RNA helices of the 16S rRNA. Forms part of the Shine-Dalgarno cleft in the 70S ribosome.</text>
</comment>
<keyword evidence="2 3" id="KW-0689">Ribosomal protein</keyword>
<dbReference type="NCBIfam" id="NF003698">
    <property type="entry name" value="PRK05309.1"/>
    <property type="match status" value="1"/>
</dbReference>
<evidence type="ECO:0000313" key="5">
    <source>
        <dbReference type="Proteomes" id="UP000722336"/>
    </source>
</evidence>
<keyword evidence="2 3" id="KW-0687">Ribonucleoprotein</keyword>
<dbReference type="NCBIfam" id="TIGR03632">
    <property type="entry name" value="uS11_bact"/>
    <property type="match status" value="1"/>
</dbReference>
<evidence type="ECO:0000256" key="3">
    <source>
        <dbReference type="RuleBase" id="RU003629"/>
    </source>
</evidence>
<keyword evidence="2" id="KW-0699">rRNA-binding</keyword>
<keyword evidence="5" id="KW-1185">Reference proteome</keyword>
<evidence type="ECO:0000313" key="4">
    <source>
        <dbReference type="EMBL" id="MBV7255448.1"/>
    </source>
</evidence>
<dbReference type="InterPro" id="IPR001971">
    <property type="entry name" value="Ribosomal_uS11"/>
</dbReference>
<name>A0ABS6SAM3_9SPHN</name>